<evidence type="ECO:0000256" key="9">
    <source>
        <dbReference type="ARBA" id="ARBA00023065"/>
    </source>
</evidence>
<protein>
    <submittedName>
        <fullName evidence="14">TMEM175 family protein</fullName>
    </submittedName>
</protein>
<keyword evidence="9" id="KW-0406">Ion transport</keyword>
<keyword evidence="7" id="KW-0630">Potassium</keyword>
<dbReference type="Pfam" id="PF06736">
    <property type="entry name" value="TMEM175"/>
    <property type="match status" value="1"/>
</dbReference>
<proteinExistence type="inferred from homology"/>
<accession>A0ABV6H859</accession>
<evidence type="ECO:0000256" key="8">
    <source>
        <dbReference type="ARBA" id="ARBA00022989"/>
    </source>
</evidence>
<dbReference type="Proteomes" id="UP001589783">
    <property type="component" value="Unassembled WGS sequence"/>
</dbReference>
<evidence type="ECO:0000256" key="5">
    <source>
        <dbReference type="ARBA" id="ARBA00022692"/>
    </source>
</evidence>
<sequence>MNAPSDRPSHPDPASVYAYDSHEFGRGVTFFDAIYAFSATLLITNLDAPEPAAWRSLQGLSEAGIGTQLFGFALSFVVIAVFWRTNVRMMRNLTGLDRPTTAINLLAAGLVILIPFTTQGISDPATQDYALPTALYALNIMLAALAQIALGWVGQHRGLNRVTPIGRERTAALVNAWLTPTVFAVSIPVTLAFGPAAGQWTWLTVAVAQLPLARYHRRHPAAVAST</sequence>
<feature type="transmembrane region" description="Helical" evidence="13">
    <location>
        <begin position="174"/>
        <end position="193"/>
    </location>
</feature>
<evidence type="ECO:0000256" key="6">
    <source>
        <dbReference type="ARBA" id="ARBA00022826"/>
    </source>
</evidence>
<evidence type="ECO:0000256" key="3">
    <source>
        <dbReference type="ARBA" id="ARBA00022448"/>
    </source>
</evidence>
<keyword evidence="11" id="KW-0407">Ion channel</keyword>
<evidence type="ECO:0000256" key="7">
    <source>
        <dbReference type="ARBA" id="ARBA00022958"/>
    </source>
</evidence>
<keyword evidence="15" id="KW-1185">Reference proteome</keyword>
<keyword evidence="3" id="KW-0813">Transport</keyword>
<keyword evidence="10 13" id="KW-0472">Membrane</keyword>
<dbReference type="RefSeq" id="WP_382362824.1">
    <property type="nucleotide sequence ID" value="NZ_JBHLWV010000016.1"/>
</dbReference>
<dbReference type="InterPro" id="IPR010617">
    <property type="entry name" value="TMEM175-like"/>
</dbReference>
<keyword evidence="6" id="KW-0631">Potassium channel</keyword>
<evidence type="ECO:0000256" key="11">
    <source>
        <dbReference type="ARBA" id="ARBA00023303"/>
    </source>
</evidence>
<evidence type="ECO:0000256" key="2">
    <source>
        <dbReference type="ARBA" id="ARBA00006920"/>
    </source>
</evidence>
<evidence type="ECO:0000256" key="12">
    <source>
        <dbReference type="ARBA" id="ARBA00034430"/>
    </source>
</evidence>
<evidence type="ECO:0000256" key="13">
    <source>
        <dbReference type="SAM" id="Phobius"/>
    </source>
</evidence>
<evidence type="ECO:0000313" key="14">
    <source>
        <dbReference type="EMBL" id="MFC0314767.1"/>
    </source>
</evidence>
<feature type="transmembrane region" description="Helical" evidence="13">
    <location>
        <begin position="134"/>
        <end position="153"/>
    </location>
</feature>
<comment type="catalytic activity">
    <reaction evidence="12">
        <text>K(+)(in) = K(+)(out)</text>
        <dbReference type="Rhea" id="RHEA:29463"/>
        <dbReference type="ChEBI" id="CHEBI:29103"/>
    </reaction>
</comment>
<evidence type="ECO:0000256" key="4">
    <source>
        <dbReference type="ARBA" id="ARBA00022538"/>
    </source>
</evidence>
<evidence type="ECO:0000313" key="15">
    <source>
        <dbReference type="Proteomes" id="UP001589783"/>
    </source>
</evidence>
<keyword evidence="4" id="KW-0633">Potassium transport</keyword>
<feature type="transmembrane region" description="Helical" evidence="13">
    <location>
        <begin position="103"/>
        <end position="122"/>
    </location>
</feature>
<reference evidence="14 15" key="1">
    <citation type="submission" date="2024-09" db="EMBL/GenBank/DDBJ databases">
        <authorList>
            <person name="Sun Q."/>
            <person name="Mori K."/>
        </authorList>
    </citation>
    <scope>NUCLEOTIDE SEQUENCE [LARGE SCALE GENOMIC DNA]</scope>
    <source>
        <strain evidence="14 15">CCM 7957</strain>
    </source>
</reference>
<evidence type="ECO:0000256" key="1">
    <source>
        <dbReference type="ARBA" id="ARBA00004141"/>
    </source>
</evidence>
<name>A0ABV6H859_9ACTN</name>
<gene>
    <name evidence="14" type="ORF">ACFFJD_07875</name>
</gene>
<organism evidence="14 15">
    <name type="scientific">Gordonia phosphorivorans</name>
    <dbReference type="NCBI Taxonomy" id="1056982"/>
    <lineage>
        <taxon>Bacteria</taxon>
        <taxon>Bacillati</taxon>
        <taxon>Actinomycetota</taxon>
        <taxon>Actinomycetes</taxon>
        <taxon>Mycobacteriales</taxon>
        <taxon>Gordoniaceae</taxon>
        <taxon>Gordonia</taxon>
    </lineage>
</organism>
<comment type="similarity">
    <text evidence="2">Belongs to the TMEM175 family.</text>
</comment>
<evidence type="ECO:0000256" key="10">
    <source>
        <dbReference type="ARBA" id="ARBA00023136"/>
    </source>
</evidence>
<keyword evidence="8 13" id="KW-1133">Transmembrane helix</keyword>
<comment type="caution">
    <text evidence="14">The sequence shown here is derived from an EMBL/GenBank/DDBJ whole genome shotgun (WGS) entry which is preliminary data.</text>
</comment>
<comment type="subcellular location">
    <subcellularLocation>
        <location evidence="1">Membrane</location>
        <topology evidence="1">Multi-pass membrane protein</topology>
    </subcellularLocation>
</comment>
<feature type="transmembrane region" description="Helical" evidence="13">
    <location>
        <begin position="65"/>
        <end position="83"/>
    </location>
</feature>
<keyword evidence="5 13" id="KW-0812">Transmembrane</keyword>
<dbReference type="EMBL" id="JBHLWV010000016">
    <property type="protein sequence ID" value="MFC0314767.1"/>
    <property type="molecule type" value="Genomic_DNA"/>
</dbReference>